<organism evidence="2 3">
    <name type="scientific">Lysobacter cavernae</name>
    <dbReference type="NCBI Taxonomy" id="1685901"/>
    <lineage>
        <taxon>Bacteria</taxon>
        <taxon>Pseudomonadati</taxon>
        <taxon>Pseudomonadota</taxon>
        <taxon>Gammaproteobacteria</taxon>
        <taxon>Lysobacterales</taxon>
        <taxon>Lysobacteraceae</taxon>
        <taxon>Lysobacter</taxon>
    </lineage>
</organism>
<keyword evidence="1" id="KW-0472">Membrane</keyword>
<feature type="transmembrane region" description="Helical" evidence="1">
    <location>
        <begin position="83"/>
        <end position="103"/>
    </location>
</feature>
<evidence type="ECO:0000313" key="3">
    <source>
        <dbReference type="Proteomes" id="UP001595740"/>
    </source>
</evidence>
<sequence>MSTVAESSHSAQRPIDRWFAHYSGDHRNATNQLLHVICVPAILWSVIALLWCIPAPGTWFRAGFWAGLAMLATALFYYRASRALGLGMVVVFVLMGLLTRWLHDSYGTQALLALAIGVFVIAWIGQFIGHSKRFEGKRPSFLTDLTYLLIGPAWVLSKLYRKLGWSY</sequence>
<proteinExistence type="predicted"/>
<dbReference type="Pfam" id="PF06127">
    <property type="entry name" value="Mpo1-like"/>
    <property type="match status" value="1"/>
</dbReference>
<feature type="transmembrane region" description="Helical" evidence="1">
    <location>
        <begin position="33"/>
        <end position="53"/>
    </location>
</feature>
<dbReference type="EMBL" id="JBHRXK010000004">
    <property type="protein sequence ID" value="MFC3551436.1"/>
    <property type="molecule type" value="Genomic_DNA"/>
</dbReference>
<dbReference type="Proteomes" id="UP001595740">
    <property type="component" value="Unassembled WGS sequence"/>
</dbReference>
<dbReference type="RefSeq" id="WP_386759202.1">
    <property type="nucleotide sequence ID" value="NZ_JBHRXK010000004.1"/>
</dbReference>
<keyword evidence="1" id="KW-1133">Transmembrane helix</keyword>
<protein>
    <submittedName>
        <fullName evidence="2">DUF962 domain-containing protein</fullName>
    </submittedName>
</protein>
<keyword evidence="1" id="KW-0812">Transmembrane</keyword>
<feature type="transmembrane region" description="Helical" evidence="1">
    <location>
        <begin position="59"/>
        <end position="78"/>
    </location>
</feature>
<reference evidence="3" key="1">
    <citation type="journal article" date="2019" name="Int. J. Syst. Evol. Microbiol.">
        <title>The Global Catalogue of Microorganisms (GCM) 10K type strain sequencing project: providing services to taxonomists for standard genome sequencing and annotation.</title>
        <authorList>
            <consortium name="The Broad Institute Genomics Platform"/>
            <consortium name="The Broad Institute Genome Sequencing Center for Infectious Disease"/>
            <person name="Wu L."/>
            <person name="Ma J."/>
        </authorList>
    </citation>
    <scope>NUCLEOTIDE SEQUENCE [LARGE SCALE GENOMIC DNA]</scope>
    <source>
        <strain evidence="3">KCTC 42875</strain>
    </source>
</reference>
<comment type="caution">
    <text evidence="2">The sequence shown here is derived from an EMBL/GenBank/DDBJ whole genome shotgun (WGS) entry which is preliminary data.</text>
</comment>
<evidence type="ECO:0000313" key="2">
    <source>
        <dbReference type="EMBL" id="MFC3551436.1"/>
    </source>
</evidence>
<gene>
    <name evidence="2" type="ORF">ACFOLC_10490</name>
</gene>
<keyword evidence="3" id="KW-1185">Reference proteome</keyword>
<evidence type="ECO:0000256" key="1">
    <source>
        <dbReference type="SAM" id="Phobius"/>
    </source>
</evidence>
<dbReference type="InterPro" id="IPR009305">
    <property type="entry name" value="Mpo1-like"/>
</dbReference>
<name>A0ABV7RP58_9GAMM</name>
<dbReference type="PANTHER" id="PTHR28026:SF9">
    <property type="entry name" value="2-HYDROXY-PALMITIC ACID DIOXYGENASE MPO1"/>
    <property type="match status" value="1"/>
</dbReference>
<dbReference type="PANTHER" id="PTHR28026">
    <property type="entry name" value="DUF962 DOMAIN PROTEIN (AFU_ORTHOLOGUE AFUA_8G05310)"/>
    <property type="match status" value="1"/>
</dbReference>
<accession>A0ABV7RP58</accession>
<feature type="transmembrane region" description="Helical" evidence="1">
    <location>
        <begin position="109"/>
        <end position="129"/>
    </location>
</feature>